<keyword evidence="3" id="KW-0378">Hydrolase</keyword>
<keyword evidence="2 8" id="KW-0645">Protease</keyword>
<evidence type="ECO:0000313" key="8">
    <source>
        <dbReference type="EMBL" id="ADM35107.1"/>
    </source>
</evidence>
<evidence type="ECO:0000256" key="3">
    <source>
        <dbReference type="ARBA" id="ARBA00022801"/>
    </source>
</evidence>
<proteinExistence type="evidence at transcript level"/>
<dbReference type="GO" id="GO:0004252">
    <property type="term" value="F:serine-type endopeptidase activity"/>
    <property type="evidence" value="ECO:0007669"/>
    <property type="project" value="InterPro"/>
</dbReference>
<dbReference type="PROSITE" id="PS50240">
    <property type="entry name" value="TRYPSIN_DOM"/>
    <property type="match status" value="1"/>
</dbReference>
<evidence type="ECO:0000256" key="4">
    <source>
        <dbReference type="ARBA" id="ARBA00022825"/>
    </source>
</evidence>
<feature type="signal peptide" evidence="6">
    <location>
        <begin position="1"/>
        <end position="19"/>
    </location>
</feature>
<gene>
    <name evidence="8" type="primary">SP30</name>
</gene>
<dbReference type="InterPro" id="IPR001314">
    <property type="entry name" value="Peptidase_S1A"/>
</dbReference>
<evidence type="ECO:0000256" key="6">
    <source>
        <dbReference type="SAM" id="SignalP"/>
    </source>
</evidence>
<evidence type="ECO:0000256" key="2">
    <source>
        <dbReference type="ARBA" id="ARBA00022670"/>
    </source>
</evidence>
<protein>
    <submittedName>
        <fullName evidence="8">Serine protease 30</fullName>
    </submittedName>
</protein>
<dbReference type="InterPro" id="IPR050430">
    <property type="entry name" value="Peptidase_S1"/>
</dbReference>
<dbReference type="CDD" id="cd00190">
    <property type="entry name" value="Tryp_SPc"/>
    <property type="match status" value="1"/>
</dbReference>
<keyword evidence="5" id="KW-1015">Disulfide bond</keyword>
<dbReference type="SUPFAM" id="SSF50494">
    <property type="entry name" value="Trypsin-like serine proteases"/>
    <property type="match status" value="1"/>
</dbReference>
<keyword evidence="6" id="KW-0732">Signal</keyword>
<sequence length="304" mass="32629">MNNFVFLLVIALCGTRASTLNVDGANRIIGGTLASDTQFRYMVSLQQLSQVTNYMRGHRCGGALVSLRHAVTIASCLHGANGAVIDPAQYRVFAGASVLTNDTSVDRHRRIEKFTIHPNYRTATPYVNDIAVITLASAFPSNAVSTVSLSQNDATTQQGAICQSSGWGSQNDTSTASTQLMYTTKYVYESQACQMFYSGVVPGFSQMTIQNSMICAMPTTISSSCTGDLGNPLVCNGNLNGLLIVTAYDCSNVASIIARPEVYTRISTFRSWINTTAGASTFQPGMAVLALISIVRFLTSQVFN</sequence>
<comment type="similarity">
    <text evidence="1">Belongs to the peptidase S1 family.</text>
</comment>
<feature type="domain" description="Peptidase S1" evidence="7">
    <location>
        <begin position="28"/>
        <end position="278"/>
    </location>
</feature>
<feature type="chain" id="PRO_5003142600" evidence="6">
    <location>
        <begin position="20"/>
        <end position="304"/>
    </location>
</feature>
<organism evidence="8">
    <name type="scientific">Mamestra configurata</name>
    <name type="common">bertha armyworm</name>
    <dbReference type="NCBI Taxonomy" id="174822"/>
    <lineage>
        <taxon>Eukaryota</taxon>
        <taxon>Metazoa</taxon>
        <taxon>Ecdysozoa</taxon>
        <taxon>Arthropoda</taxon>
        <taxon>Hexapoda</taxon>
        <taxon>Insecta</taxon>
        <taxon>Pterygota</taxon>
        <taxon>Neoptera</taxon>
        <taxon>Endopterygota</taxon>
        <taxon>Lepidoptera</taxon>
        <taxon>Glossata</taxon>
        <taxon>Ditrysia</taxon>
        <taxon>Noctuoidea</taxon>
        <taxon>Noctuidae</taxon>
        <taxon>Noctuinae</taxon>
        <taxon>Hadenini</taxon>
        <taxon>Mamestra</taxon>
    </lineage>
</organism>
<dbReference type="PANTHER" id="PTHR24276">
    <property type="entry name" value="POLYSERASE-RELATED"/>
    <property type="match status" value="1"/>
</dbReference>
<dbReference type="InterPro" id="IPR001254">
    <property type="entry name" value="Trypsin_dom"/>
</dbReference>
<evidence type="ECO:0000259" key="7">
    <source>
        <dbReference type="PROSITE" id="PS50240"/>
    </source>
</evidence>
<dbReference type="InterPro" id="IPR043504">
    <property type="entry name" value="Peptidase_S1_PA_chymotrypsin"/>
</dbReference>
<keyword evidence="4" id="KW-0720">Serine protease</keyword>
<dbReference type="InterPro" id="IPR009003">
    <property type="entry name" value="Peptidase_S1_PA"/>
</dbReference>
<dbReference type="Gene3D" id="2.40.10.10">
    <property type="entry name" value="Trypsin-like serine proteases"/>
    <property type="match status" value="1"/>
</dbReference>
<dbReference type="EMBL" id="FJ205436">
    <property type="protein sequence ID" value="ADM35107.1"/>
    <property type="molecule type" value="mRNA"/>
</dbReference>
<evidence type="ECO:0000256" key="1">
    <source>
        <dbReference type="ARBA" id="ARBA00007664"/>
    </source>
</evidence>
<dbReference type="GO" id="GO:0006508">
    <property type="term" value="P:proteolysis"/>
    <property type="evidence" value="ECO:0007669"/>
    <property type="project" value="UniProtKB-KW"/>
</dbReference>
<accession>E0W9N6</accession>
<reference evidence="8" key="1">
    <citation type="journal article" date="2010" name="Arch. Insect Biochem. Physiol.">
        <title>Characterization of the Mamestra configurata (Lepidoptera: Noctuidae) larval midgut protease complement and adaptation to feeding on artificial diet, Brassica species, and protease inhibitor.</title>
        <authorList>
            <person name="Erlandson M.A."/>
            <person name="Hegedus D.D."/>
            <person name="Baldwin D."/>
            <person name="Noakes A."/>
            <person name="Toprak U."/>
        </authorList>
    </citation>
    <scope>NUCLEOTIDE SEQUENCE</scope>
</reference>
<dbReference type="Pfam" id="PF00089">
    <property type="entry name" value="Trypsin"/>
    <property type="match status" value="1"/>
</dbReference>
<evidence type="ECO:0000256" key="5">
    <source>
        <dbReference type="ARBA" id="ARBA00023157"/>
    </source>
</evidence>
<dbReference type="PANTHER" id="PTHR24276:SF96">
    <property type="entry name" value="PEPTIDASE S1 DOMAIN-CONTAINING PROTEIN"/>
    <property type="match status" value="1"/>
</dbReference>
<name>E0W9N6_9NEOP</name>
<dbReference type="SMART" id="SM00020">
    <property type="entry name" value="Tryp_SPc"/>
    <property type="match status" value="1"/>
</dbReference>
<dbReference type="PRINTS" id="PR00722">
    <property type="entry name" value="CHYMOTRYPSIN"/>
</dbReference>
<dbReference type="AlphaFoldDB" id="E0W9N6"/>